<accession>A0A061GBX4</accession>
<reference evidence="1 2" key="1">
    <citation type="journal article" date="2013" name="Genome Biol.">
        <title>The genome sequence of the most widely cultivated cacao type and its use to identify candidate genes regulating pod color.</title>
        <authorList>
            <person name="Motamayor J.C."/>
            <person name="Mockaitis K."/>
            <person name="Schmutz J."/>
            <person name="Haiminen N."/>
            <person name="Iii D.L."/>
            <person name="Cornejo O."/>
            <person name="Findley S.D."/>
            <person name="Zheng P."/>
            <person name="Utro F."/>
            <person name="Royaert S."/>
            <person name="Saski C."/>
            <person name="Jenkins J."/>
            <person name="Podicheti R."/>
            <person name="Zhao M."/>
            <person name="Scheffler B.E."/>
            <person name="Stack J.C."/>
            <person name="Feltus F.A."/>
            <person name="Mustiga G.M."/>
            <person name="Amores F."/>
            <person name="Phillips W."/>
            <person name="Marelli J.P."/>
            <person name="May G.D."/>
            <person name="Shapiro H."/>
            <person name="Ma J."/>
            <person name="Bustamante C.D."/>
            <person name="Schnell R.J."/>
            <person name="Main D."/>
            <person name="Gilbert D."/>
            <person name="Parida L."/>
            <person name="Kuhn D.N."/>
        </authorList>
    </citation>
    <scope>NUCLEOTIDE SEQUENCE [LARGE SCALE GENOMIC DNA]</scope>
    <source>
        <strain evidence="2">cv. Matina 1-6</strain>
    </source>
</reference>
<keyword evidence="2" id="KW-1185">Reference proteome</keyword>
<protein>
    <submittedName>
        <fullName evidence="1">Uncharacterized protein</fullName>
    </submittedName>
</protein>
<dbReference type="Gramene" id="EOY24549">
    <property type="protein sequence ID" value="EOY24549"/>
    <property type="gene ID" value="TCM_016121"/>
</dbReference>
<sequence>MFSVTTTGPIHLLPLFEVEGFGIDFAFSRENEQIGRDWNYGICLKMGHLITSESLSCFVDLAIGMHSYPLLEKSQQVLPFGNHIAS</sequence>
<evidence type="ECO:0000313" key="2">
    <source>
        <dbReference type="Proteomes" id="UP000026915"/>
    </source>
</evidence>
<dbReference type="EMBL" id="CM001881">
    <property type="protein sequence ID" value="EOY24549.1"/>
    <property type="molecule type" value="Genomic_DNA"/>
</dbReference>
<dbReference type="InParanoid" id="A0A061GBX4"/>
<evidence type="ECO:0000313" key="1">
    <source>
        <dbReference type="EMBL" id="EOY24549.1"/>
    </source>
</evidence>
<gene>
    <name evidence="1" type="ORF">TCM_016121</name>
</gene>
<proteinExistence type="predicted"/>
<organism evidence="1 2">
    <name type="scientific">Theobroma cacao</name>
    <name type="common">Cacao</name>
    <name type="synonym">Cocoa</name>
    <dbReference type="NCBI Taxonomy" id="3641"/>
    <lineage>
        <taxon>Eukaryota</taxon>
        <taxon>Viridiplantae</taxon>
        <taxon>Streptophyta</taxon>
        <taxon>Embryophyta</taxon>
        <taxon>Tracheophyta</taxon>
        <taxon>Spermatophyta</taxon>
        <taxon>Magnoliopsida</taxon>
        <taxon>eudicotyledons</taxon>
        <taxon>Gunneridae</taxon>
        <taxon>Pentapetalae</taxon>
        <taxon>rosids</taxon>
        <taxon>malvids</taxon>
        <taxon>Malvales</taxon>
        <taxon>Malvaceae</taxon>
        <taxon>Byttnerioideae</taxon>
        <taxon>Theobroma</taxon>
    </lineage>
</organism>
<dbReference type="AlphaFoldDB" id="A0A061GBX4"/>
<dbReference type="Proteomes" id="UP000026915">
    <property type="component" value="Chromosome 3"/>
</dbReference>
<dbReference type="HOGENOM" id="CLU_2502461_0_0_1"/>
<name>A0A061GBX4_THECC</name>